<sequence length="224" mass="24807">MTETSNKIGVLIVDDHLVVRQGIRFLLEQNDDIDIVGEASDGQEAVDLVQQHLPDIVLLDLIMSPMDGIEATRQIRKVSPTTQVIILTSHHKDDQIFQAIKSGALSYLLKDVSSRDLLAAIRAAARGETVLSPQVAQRVLREMQNKNASLLDQLTTRELDVLTRIAHGRSNREIAADLSIKDQTVKTHVSNILSKLHLADRTQAAIYALKQNLIPLDKAMNEGE</sequence>
<dbReference type="InterPro" id="IPR039420">
    <property type="entry name" value="WalR-like"/>
</dbReference>
<dbReference type="GO" id="GO:0006355">
    <property type="term" value="P:regulation of DNA-templated transcription"/>
    <property type="evidence" value="ECO:0007669"/>
    <property type="project" value="InterPro"/>
</dbReference>
<accession>A0A3B0V6Z3</accession>
<evidence type="ECO:0000259" key="3">
    <source>
        <dbReference type="PROSITE" id="PS50043"/>
    </source>
</evidence>
<dbReference type="Pfam" id="PF00196">
    <property type="entry name" value="GerE"/>
    <property type="match status" value="1"/>
</dbReference>
<proteinExistence type="predicted"/>
<dbReference type="InterPro" id="IPR016032">
    <property type="entry name" value="Sig_transdc_resp-reg_C-effctor"/>
</dbReference>
<evidence type="ECO:0000256" key="2">
    <source>
        <dbReference type="ARBA" id="ARBA00023125"/>
    </source>
</evidence>
<dbReference type="SMART" id="SM00421">
    <property type="entry name" value="HTH_LUXR"/>
    <property type="match status" value="1"/>
</dbReference>
<dbReference type="SMART" id="SM00448">
    <property type="entry name" value="REC"/>
    <property type="match status" value="1"/>
</dbReference>
<evidence type="ECO:0000313" key="5">
    <source>
        <dbReference type="EMBL" id="VAW32629.1"/>
    </source>
</evidence>
<dbReference type="InterPro" id="IPR001789">
    <property type="entry name" value="Sig_transdc_resp-reg_receiver"/>
</dbReference>
<dbReference type="AlphaFoldDB" id="A0A3B0V6Z3"/>
<evidence type="ECO:0000256" key="1">
    <source>
        <dbReference type="ARBA" id="ARBA00022553"/>
    </source>
</evidence>
<feature type="domain" description="Response regulatory" evidence="4">
    <location>
        <begin position="9"/>
        <end position="125"/>
    </location>
</feature>
<dbReference type="InterPro" id="IPR000792">
    <property type="entry name" value="Tscrpt_reg_LuxR_C"/>
</dbReference>
<evidence type="ECO:0000259" key="4">
    <source>
        <dbReference type="PROSITE" id="PS50110"/>
    </source>
</evidence>
<dbReference type="InterPro" id="IPR058245">
    <property type="entry name" value="NreC/VraR/RcsB-like_REC"/>
</dbReference>
<dbReference type="PROSITE" id="PS50043">
    <property type="entry name" value="HTH_LUXR_2"/>
    <property type="match status" value="1"/>
</dbReference>
<dbReference type="GO" id="GO:0000160">
    <property type="term" value="P:phosphorelay signal transduction system"/>
    <property type="evidence" value="ECO:0007669"/>
    <property type="project" value="InterPro"/>
</dbReference>
<dbReference type="SUPFAM" id="SSF46894">
    <property type="entry name" value="C-terminal effector domain of the bipartite response regulators"/>
    <property type="match status" value="1"/>
</dbReference>
<dbReference type="CDD" id="cd17535">
    <property type="entry name" value="REC_NarL-like"/>
    <property type="match status" value="1"/>
</dbReference>
<dbReference type="PROSITE" id="PS00622">
    <property type="entry name" value="HTH_LUXR_1"/>
    <property type="match status" value="1"/>
</dbReference>
<dbReference type="EMBL" id="UOEU01000376">
    <property type="protein sequence ID" value="VAW32629.1"/>
    <property type="molecule type" value="Genomic_DNA"/>
</dbReference>
<dbReference type="CDD" id="cd06170">
    <property type="entry name" value="LuxR_C_like"/>
    <property type="match status" value="1"/>
</dbReference>
<dbReference type="PRINTS" id="PR00038">
    <property type="entry name" value="HTHLUXR"/>
</dbReference>
<dbReference type="Pfam" id="PF00072">
    <property type="entry name" value="Response_reg"/>
    <property type="match status" value="1"/>
</dbReference>
<feature type="domain" description="HTH luxR-type" evidence="3">
    <location>
        <begin position="147"/>
        <end position="212"/>
    </location>
</feature>
<dbReference type="PROSITE" id="PS50110">
    <property type="entry name" value="RESPONSE_REGULATORY"/>
    <property type="match status" value="1"/>
</dbReference>
<organism evidence="5">
    <name type="scientific">hydrothermal vent metagenome</name>
    <dbReference type="NCBI Taxonomy" id="652676"/>
    <lineage>
        <taxon>unclassified sequences</taxon>
        <taxon>metagenomes</taxon>
        <taxon>ecological metagenomes</taxon>
    </lineage>
</organism>
<dbReference type="InterPro" id="IPR011006">
    <property type="entry name" value="CheY-like_superfamily"/>
</dbReference>
<reference evidence="5" key="1">
    <citation type="submission" date="2018-06" db="EMBL/GenBank/DDBJ databases">
        <authorList>
            <person name="Zhirakovskaya E."/>
        </authorList>
    </citation>
    <scope>NUCLEOTIDE SEQUENCE</scope>
</reference>
<gene>
    <name evidence="5" type="ORF">MNBD_CHLOROFLEXI01-2526</name>
</gene>
<dbReference type="PANTHER" id="PTHR43214">
    <property type="entry name" value="TWO-COMPONENT RESPONSE REGULATOR"/>
    <property type="match status" value="1"/>
</dbReference>
<dbReference type="SUPFAM" id="SSF52172">
    <property type="entry name" value="CheY-like"/>
    <property type="match status" value="1"/>
</dbReference>
<dbReference type="PANTHER" id="PTHR43214:SF37">
    <property type="entry name" value="TRANSCRIPTIONAL REGULATORY PROTEIN YDFI"/>
    <property type="match status" value="1"/>
</dbReference>
<dbReference type="Gene3D" id="3.40.50.2300">
    <property type="match status" value="1"/>
</dbReference>
<keyword evidence="2" id="KW-0238">DNA-binding</keyword>
<keyword evidence="1" id="KW-0597">Phosphoprotein</keyword>
<protein>
    <submittedName>
        <fullName evidence="5">Two-component transcriptional response regulator, LuxR family</fullName>
    </submittedName>
</protein>
<name>A0A3B0V6Z3_9ZZZZ</name>
<dbReference type="GO" id="GO:0003677">
    <property type="term" value="F:DNA binding"/>
    <property type="evidence" value="ECO:0007669"/>
    <property type="project" value="UniProtKB-KW"/>
</dbReference>